<reference evidence="3" key="1">
    <citation type="submission" date="2021-03" db="EMBL/GenBank/DDBJ databases">
        <authorList>
            <person name="Tagirdzhanova G."/>
        </authorList>
    </citation>
    <scope>NUCLEOTIDE SEQUENCE</scope>
</reference>
<sequence length="330" mass="37483">MAPRAKSSAYLKRCSITVAGSLGKEAKISDVEKWTVNNGGTFNPKINGATTHVICTWETYKHNDFALPKLYADRKKLQFLKWSWLEDTLHDKRVKPVKKYLHPQEWHSKVDKKAARRQALLTGTDCGESMKEVENAQIKESEEEDASVTNEDADVRSESSHRDFPKQVVVEERVPLAFNDFVDESGVAWKVTLKGSELADYEDGDYILSILVSNGEEKYYKAQYEYVEGDDEPLSRLIGVGSTLDSVRIEFETFYKIKAGRKWSEHYAELMDVVQSTKAKAEYDKPSTCKEGKNSADTQTLHGQEDQKETTTGGDRDASVEKAESQWRSW</sequence>
<gene>
    <name evidence="3" type="ORF">GOMPHAMPRED_002530</name>
</gene>
<evidence type="ECO:0000259" key="2">
    <source>
        <dbReference type="PROSITE" id="PS50172"/>
    </source>
</evidence>
<feature type="region of interest" description="Disordered" evidence="1">
    <location>
        <begin position="282"/>
        <end position="330"/>
    </location>
</feature>
<dbReference type="InterPro" id="IPR001357">
    <property type="entry name" value="BRCT_dom"/>
</dbReference>
<organism evidence="3 4">
    <name type="scientific">Gomphillus americanus</name>
    <dbReference type="NCBI Taxonomy" id="1940652"/>
    <lineage>
        <taxon>Eukaryota</taxon>
        <taxon>Fungi</taxon>
        <taxon>Dikarya</taxon>
        <taxon>Ascomycota</taxon>
        <taxon>Pezizomycotina</taxon>
        <taxon>Lecanoromycetes</taxon>
        <taxon>OSLEUM clade</taxon>
        <taxon>Ostropomycetidae</taxon>
        <taxon>Ostropales</taxon>
        <taxon>Graphidaceae</taxon>
        <taxon>Gomphilloideae</taxon>
        <taxon>Gomphillus</taxon>
    </lineage>
</organism>
<evidence type="ECO:0000313" key="4">
    <source>
        <dbReference type="Proteomes" id="UP000664169"/>
    </source>
</evidence>
<name>A0A8H3FD46_9LECA</name>
<feature type="compositionally biased region" description="Basic and acidic residues" evidence="1">
    <location>
        <begin position="282"/>
        <end position="294"/>
    </location>
</feature>
<feature type="compositionally biased region" description="Basic and acidic residues" evidence="1">
    <location>
        <begin position="303"/>
        <end position="330"/>
    </location>
</feature>
<feature type="region of interest" description="Disordered" evidence="1">
    <location>
        <begin position="134"/>
        <end position="160"/>
    </location>
</feature>
<proteinExistence type="predicted"/>
<evidence type="ECO:0000256" key="1">
    <source>
        <dbReference type="SAM" id="MobiDB-lite"/>
    </source>
</evidence>
<dbReference type="EMBL" id="CAJPDQ010000018">
    <property type="protein sequence ID" value="CAF9922354.1"/>
    <property type="molecule type" value="Genomic_DNA"/>
</dbReference>
<accession>A0A8H3FD46</accession>
<dbReference type="Gene3D" id="3.40.50.10190">
    <property type="entry name" value="BRCT domain"/>
    <property type="match status" value="1"/>
</dbReference>
<dbReference type="AlphaFoldDB" id="A0A8H3FD46"/>
<evidence type="ECO:0000313" key="3">
    <source>
        <dbReference type="EMBL" id="CAF9922354.1"/>
    </source>
</evidence>
<protein>
    <recommendedName>
        <fullName evidence="2">BRCT domain-containing protein</fullName>
    </recommendedName>
</protein>
<dbReference type="SUPFAM" id="SSF52113">
    <property type="entry name" value="BRCT domain"/>
    <property type="match status" value="1"/>
</dbReference>
<dbReference type="InterPro" id="IPR036420">
    <property type="entry name" value="BRCT_dom_sf"/>
</dbReference>
<dbReference type="PROSITE" id="PS50172">
    <property type="entry name" value="BRCT"/>
    <property type="match status" value="1"/>
</dbReference>
<dbReference type="CDD" id="cd00027">
    <property type="entry name" value="BRCT"/>
    <property type="match status" value="1"/>
</dbReference>
<dbReference type="Pfam" id="PF00533">
    <property type="entry name" value="BRCT"/>
    <property type="match status" value="1"/>
</dbReference>
<dbReference type="Proteomes" id="UP000664169">
    <property type="component" value="Unassembled WGS sequence"/>
</dbReference>
<comment type="caution">
    <text evidence="3">The sequence shown here is derived from an EMBL/GenBank/DDBJ whole genome shotgun (WGS) entry which is preliminary data.</text>
</comment>
<keyword evidence="4" id="KW-1185">Reference proteome</keyword>
<feature type="domain" description="BRCT" evidence="2">
    <location>
        <begin position="6"/>
        <end position="102"/>
    </location>
</feature>